<evidence type="ECO:0000313" key="2">
    <source>
        <dbReference type="EMBL" id="OQD66063.1"/>
    </source>
</evidence>
<comment type="caution">
    <text evidence="2">The sequence shown here is derived from an EMBL/GenBank/DDBJ whole genome shotgun (WGS) entry which is preliminary data.</text>
</comment>
<feature type="region of interest" description="Disordered" evidence="1">
    <location>
        <begin position="75"/>
        <end position="97"/>
    </location>
</feature>
<sequence length="97" mass="11077">MLHLRVNGPDALLFGQPMTLESVASGTLEKPPGRWAQHLKKLNYTVAKQGIVLKTHTLVTLDEKEPKRELMVRNNRPFKPSGLEHNIRESATKWKRP</sequence>
<feature type="compositionally biased region" description="Basic and acidic residues" evidence="1">
    <location>
        <begin position="85"/>
        <end position="97"/>
    </location>
</feature>
<accession>A0A1V6NMZ9</accession>
<dbReference type="EMBL" id="MDYM01000005">
    <property type="protein sequence ID" value="OQD66063.1"/>
    <property type="molecule type" value="Genomic_DNA"/>
</dbReference>
<evidence type="ECO:0000313" key="3">
    <source>
        <dbReference type="Proteomes" id="UP000191408"/>
    </source>
</evidence>
<name>A0A1V6NMZ9_PENPO</name>
<dbReference type="AlphaFoldDB" id="A0A1V6NMZ9"/>
<proteinExistence type="predicted"/>
<gene>
    <name evidence="2" type="ORF">PENPOL_c005G05299</name>
</gene>
<evidence type="ECO:0000256" key="1">
    <source>
        <dbReference type="SAM" id="MobiDB-lite"/>
    </source>
</evidence>
<reference evidence="3" key="1">
    <citation type="journal article" date="2017" name="Nat. Microbiol.">
        <title>Global analysis of biosynthetic gene clusters reveals vast potential of secondary metabolite production in Penicillium species.</title>
        <authorList>
            <person name="Nielsen J.C."/>
            <person name="Grijseels S."/>
            <person name="Prigent S."/>
            <person name="Ji B."/>
            <person name="Dainat J."/>
            <person name="Nielsen K.F."/>
            <person name="Frisvad J.C."/>
            <person name="Workman M."/>
            <person name="Nielsen J."/>
        </authorList>
    </citation>
    <scope>NUCLEOTIDE SEQUENCE [LARGE SCALE GENOMIC DNA]</scope>
    <source>
        <strain evidence="3">IBT 4502</strain>
    </source>
</reference>
<protein>
    <submittedName>
        <fullName evidence="2">Uncharacterized protein</fullName>
    </submittedName>
</protein>
<dbReference type="Proteomes" id="UP000191408">
    <property type="component" value="Unassembled WGS sequence"/>
</dbReference>
<organism evidence="2 3">
    <name type="scientific">Penicillium polonicum</name>
    <dbReference type="NCBI Taxonomy" id="60169"/>
    <lineage>
        <taxon>Eukaryota</taxon>
        <taxon>Fungi</taxon>
        <taxon>Dikarya</taxon>
        <taxon>Ascomycota</taxon>
        <taxon>Pezizomycotina</taxon>
        <taxon>Eurotiomycetes</taxon>
        <taxon>Eurotiomycetidae</taxon>
        <taxon>Eurotiales</taxon>
        <taxon>Aspergillaceae</taxon>
        <taxon>Penicillium</taxon>
    </lineage>
</organism>
<keyword evidence="3" id="KW-1185">Reference proteome</keyword>